<sequence length="1296" mass="139985">MIPNENLDILKGMSSTGNVVMDDDDDSCLLDLIGDPQALNYFLHGPSNKSSNDDLTNAGYSAANSNSIFANSSNADPKSSLKAVSNQLGEGPSDGLPLSSSLQFLEDELESSPLPDLTEDQPFDILQKSLQEANITEQTLAEEAYLDASIGSSQQFAQAQLHPSSSASFTQASNVSNYSGQTLQPIGVTHVPVGASFASNTVGVQHGFMQHVGISVPSQHLSNSSQLSGSGQIQLIGSFGNQPSMMTINNLDGSQIILKGSGQQAPSNVSGGLLVHRQTPNGNSLFGNSSSSPVAQPVTVPFNSTNFQTSLPVHNIIIQRGLAPNSNKVPINIQPKPIQMGQQNTYNVNNLGIQQHHVQQGISFASASSPQGSVVGPHMSVNIVNQQNTRKPVTSQPVSSAAGSIVIHSPMGQSHTPQSQFLVPTSLSVSSNSVHHVQTINGQLVQTQSSQLISGQAASEHVMLNRNSSNMLRTNQPYSGQMLNNQNTVQLVSGQTFAASGSPVIVNHASPQIVGGQMPLQQASPTVLHLSPGQSSVSQGRPGFTTMPSVTSMSGPSRFPVSSSSTVHPSLGSAVQSGASGSNFTGDQLTQPNRTPVPVSVSHRLPVSSSKPTSTFSNAPGAGTQQQFFVSILQQLQRDQAHAVTPDKSQFRSLSDAVQRLLSYHVCQGSMPTEEDLRKVDNEFETVATQLLKRTQAMLNKYRCLLLEDAMLSQRCKEIFALVKGMTGLSPFQRINPSAEMVMIDRMFNQEERASLSRDKRLALVDPEGFQADFCCSFPLDNAAREPPCGRSAQHGSKSTSSLPPPAKAASRDRARAGPAEPANQDPFHPVPNHIVVSAEGNISRKTECLGRALPCDPPGSGQPRAPEGQAGRRDPAQGSEGAPGPEGPRRTSARPDHGPESKLSSLLVDSRLEMTCGNSFQDTTRRGSPKNEVLHTDIMKGSGEPQPDLQLTRSLETTFKNILELKKAARPAPGDPARGGALELDLPSFSPMASQDSCLEKLGPDHSEGVVETDSILEAAVNSYAHIGHNPHAEPSGEGINMFLFGVTPLTKMAKKKDPFGSRKSLKKRKAYQALKATQAKRALLEKKEHRKGKDIRFKRLEWFLHDAWRQQRDKVRLRRLEVKPHGLEVPDEHSLAFVVRIQRIRGVSTMVQKTIARLRLKKIFSGVFVRVTPQTIKTLRIVEPYVTWGFPNLKSVRELILKRGQAKVKNKIIPLTDNTVIEEHLGKFGVICLEDLIHEIAFPGKNFQAISGFLCPFHLSVARHAPKNRVGFLKEVGLPGYRGERINQLIRQLN</sequence>
<dbReference type="InterPro" id="IPR052438">
    <property type="entry name" value="Chromatin_remod/trans_coact"/>
</dbReference>
<dbReference type="Pfam" id="PF08079">
    <property type="entry name" value="Ribosomal_L30_N"/>
    <property type="match status" value="1"/>
</dbReference>
<dbReference type="PANTHER" id="PTHR15572:SF2">
    <property type="entry name" value="BRD4-INTERACTING CHROMATIN-REMODELING COMPLEX-ASSOCIATED PROTEIN-LIKE"/>
    <property type="match status" value="1"/>
</dbReference>
<evidence type="ECO:0000313" key="9">
    <source>
        <dbReference type="Proteomes" id="UP001177744"/>
    </source>
</evidence>
<keyword evidence="3" id="KW-0687">Ribonucleoprotein</keyword>
<dbReference type="CDD" id="cd01657">
    <property type="entry name" value="Ribosomal_L7_archeal_euk"/>
    <property type="match status" value="1"/>
</dbReference>
<dbReference type="InterPro" id="IPR012988">
    <property type="entry name" value="Ribosomal_uL30_N_euk"/>
</dbReference>
<dbReference type="EMBL" id="JAULJE010000010">
    <property type="protein sequence ID" value="KAK1338405.1"/>
    <property type="molecule type" value="Genomic_DNA"/>
</dbReference>
<dbReference type="GO" id="GO:1990904">
    <property type="term" value="C:ribonucleoprotein complex"/>
    <property type="evidence" value="ECO:0007669"/>
    <property type="project" value="UniProtKB-KW"/>
</dbReference>
<feature type="region of interest" description="Disordered" evidence="4">
    <location>
        <begin position="549"/>
        <end position="620"/>
    </location>
</feature>
<dbReference type="GO" id="GO:0005840">
    <property type="term" value="C:ribosome"/>
    <property type="evidence" value="ECO:0007669"/>
    <property type="project" value="UniProtKB-KW"/>
</dbReference>
<dbReference type="NCBIfam" id="TIGR01310">
    <property type="entry name" value="uL30_euk"/>
    <property type="match status" value="1"/>
</dbReference>
<proteinExistence type="inferred from homology"/>
<gene>
    <name evidence="8" type="ORF">QTO34_001521</name>
</gene>
<dbReference type="Proteomes" id="UP001177744">
    <property type="component" value="Unassembled WGS sequence"/>
</dbReference>
<evidence type="ECO:0008006" key="10">
    <source>
        <dbReference type="Google" id="ProtNLM"/>
    </source>
</evidence>
<feature type="domain" description="Large ribosomal subunit protein uL30-like ferredoxin-like fold" evidence="5">
    <location>
        <begin position="1138"/>
        <end position="1188"/>
    </location>
</feature>
<evidence type="ECO:0000256" key="1">
    <source>
        <dbReference type="ARBA" id="ARBA00007594"/>
    </source>
</evidence>
<organism evidence="8 9">
    <name type="scientific">Cnephaeus nilssonii</name>
    <name type="common">Northern bat</name>
    <name type="synonym">Eptesicus nilssonii</name>
    <dbReference type="NCBI Taxonomy" id="3371016"/>
    <lineage>
        <taxon>Eukaryota</taxon>
        <taxon>Metazoa</taxon>
        <taxon>Chordata</taxon>
        <taxon>Craniata</taxon>
        <taxon>Vertebrata</taxon>
        <taxon>Euteleostomi</taxon>
        <taxon>Mammalia</taxon>
        <taxon>Eutheria</taxon>
        <taxon>Laurasiatheria</taxon>
        <taxon>Chiroptera</taxon>
        <taxon>Yangochiroptera</taxon>
        <taxon>Vespertilionidae</taxon>
        <taxon>Cnephaeus</taxon>
    </lineage>
</organism>
<dbReference type="Gene3D" id="3.30.1390.20">
    <property type="entry name" value="Ribosomal protein L30, ferredoxin-like fold domain"/>
    <property type="match status" value="1"/>
</dbReference>
<dbReference type="GO" id="GO:0003723">
    <property type="term" value="F:RNA binding"/>
    <property type="evidence" value="ECO:0007669"/>
    <property type="project" value="InterPro"/>
</dbReference>
<dbReference type="InterPro" id="IPR036919">
    <property type="entry name" value="Ribo_uL30_ferredoxin-like_sf"/>
</dbReference>
<comment type="similarity">
    <text evidence="1">Belongs to the universal ribosomal protein uL30 family.</text>
</comment>
<dbReference type="InterPro" id="IPR016082">
    <property type="entry name" value="Ribosomal_uL30_ferredoxin-like"/>
</dbReference>
<dbReference type="SUPFAM" id="SSF55129">
    <property type="entry name" value="Ribosomal protein L30p/L7e"/>
    <property type="match status" value="1"/>
</dbReference>
<dbReference type="Pfam" id="PF15249">
    <property type="entry name" value="GLTSCR1"/>
    <property type="match status" value="1"/>
</dbReference>
<accession>A0AA40HWU1</accession>
<evidence type="ECO:0000259" key="7">
    <source>
        <dbReference type="Pfam" id="PF15249"/>
    </source>
</evidence>
<dbReference type="InterPro" id="IPR035808">
    <property type="entry name" value="Ribosomal_uL30_euk_arc"/>
</dbReference>
<feature type="compositionally biased region" description="Low complexity" evidence="4">
    <location>
        <begin position="552"/>
        <end position="565"/>
    </location>
</feature>
<feature type="compositionally biased region" description="Basic and acidic residues" evidence="4">
    <location>
        <begin position="888"/>
        <end position="901"/>
    </location>
</feature>
<feature type="region of interest" description="Disordered" evidence="4">
    <location>
        <begin position="787"/>
        <end position="833"/>
    </location>
</feature>
<evidence type="ECO:0000259" key="5">
    <source>
        <dbReference type="Pfam" id="PF00327"/>
    </source>
</evidence>
<feature type="region of interest" description="Disordered" evidence="4">
    <location>
        <begin position="71"/>
        <end position="99"/>
    </location>
</feature>
<protein>
    <recommendedName>
        <fullName evidence="10">60S ribosomal protein L7-like 1</fullName>
    </recommendedName>
</protein>
<feature type="region of interest" description="Disordered" evidence="4">
    <location>
        <begin position="850"/>
        <end position="911"/>
    </location>
</feature>
<name>A0AA40HWU1_CNENI</name>
<feature type="domain" description="Large ribosomal subunit protein uL30 N-terminal eukaryotes" evidence="6">
    <location>
        <begin position="1067"/>
        <end position="1133"/>
    </location>
</feature>
<evidence type="ECO:0000256" key="3">
    <source>
        <dbReference type="ARBA" id="ARBA00023274"/>
    </source>
</evidence>
<dbReference type="InterPro" id="IPR015671">
    <property type="entry name" value="GSCR1_dom"/>
</dbReference>
<evidence type="ECO:0000259" key="6">
    <source>
        <dbReference type="Pfam" id="PF08079"/>
    </source>
</evidence>
<feature type="compositionally biased region" description="Polar residues" evidence="4">
    <location>
        <begin position="573"/>
        <end position="594"/>
    </location>
</feature>
<feature type="compositionally biased region" description="Low complexity" evidence="4">
    <location>
        <begin position="88"/>
        <end position="99"/>
    </location>
</feature>
<dbReference type="GO" id="GO:0016514">
    <property type="term" value="C:SWI/SNF complex"/>
    <property type="evidence" value="ECO:0007669"/>
    <property type="project" value="TreeGrafter"/>
</dbReference>
<comment type="caution">
    <text evidence="8">The sequence shown here is derived from an EMBL/GenBank/DDBJ whole genome shotgun (WGS) entry which is preliminary data.</text>
</comment>
<dbReference type="PANTHER" id="PTHR15572">
    <property type="entry name" value="GLIOMA TUMOR SUPPRESSOR CANDIDATE REGION GENE 1"/>
    <property type="match status" value="1"/>
</dbReference>
<keyword evidence="2" id="KW-0689">Ribosomal protein</keyword>
<evidence type="ECO:0000256" key="4">
    <source>
        <dbReference type="SAM" id="MobiDB-lite"/>
    </source>
</evidence>
<evidence type="ECO:0000313" key="8">
    <source>
        <dbReference type="EMBL" id="KAK1338405.1"/>
    </source>
</evidence>
<reference evidence="8" key="1">
    <citation type="submission" date="2023-06" db="EMBL/GenBank/DDBJ databases">
        <title>Reference genome for the Northern bat (Eptesicus nilssonii), a most northern bat species.</title>
        <authorList>
            <person name="Laine V.N."/>
            <person name="Pulliainen A.T."/>
            <person name="Lilley T.M."/>
        </authorList>
    </citation>
    <scope>NUCLEOTIDE SEQUENCE</scope>
    <source>
        <strain evidence="8">BLF_Eptnil</strain>
        <tissue evidence="8">Kidney</tissue>
    </source>
</reference>
<feature type="domain" description="GLTSCR protein conserved" evidence="7">
    <location>
        <begin position="639"/>
        <end position="718"/>
    </location>
</feature>
<evidence type="ECO:0000256" key="2">
    <source>
        <dbReference type="ARBA" id="ARBA00022980"/>
    </source>
</evidence>
<dbReference type="GO" id="GO:0045893">
    <property type="term" value="P:positive regulation of DNA-templated transcription"/>
    <property type="evidence" value="ECO:0007669"/>
    <property type="project" value="TreeGrafter"/>
</dbReference>
<dbReference type="InterPro" id="IPR005998">
    <property type="entry name" value="Ribosomal_uL30_euk"/>
</dbReference>
<feature type="compositionally biased region" description="Polar residues" evidence="4">
    <location>
        <begin position="607"/>
        <end position="620"/>
    </location>
</feature>
<keyword evidence="9" id="KW-1185">Reference proteome</keyword>
<dbReference type="Pfam" id="PF00327">
    <property type="entry name" value="Ribosomal_L30"/>
    <property type="match status" value="1"/>
</dbReference>